<comment type="caution">
    <text evidence="4">The sequence shown here is derived from an EMBL/GenBank/DDBJ whole genome shotgun (WGS) entry which is preliminary data.</text>
</comment>
<organism evidence="4 5">
    <name type="scientific">Fulvimonas yonginensis</name>
    <dbReference type="NCBI Taxonomy" id="1495200"/>
    <lineage>
        <taxon>Bacteria</taxon>
        <taxon>Pseudomonadati</taxon>
        <taxon>Pseudomonadota</taxon>
        <taxon>Gammaproteobacteria</taxon>
        <taxon>Lysobacterales</taxon>
        <taxon>Rhodanobacteraceae</taxon>
        <taxon>Fulvimonas</taxon>
    </lineage>
</organism>
<comment type="similarity">
    <text evidence="1">Belongs to the MobA/MobL family.</text>
</comment>
<dbReference type="RefSeq" id="WP_336806259.1">
    <property type="nucleotide sequence ID" value="NZ_JBBBNY010000001.1"/>
</dbReference>
<evidence type="ECO:0000313" key="4">
    <source>
        <dbReference type="EMBL" id="MEI7035645.1"/>
    </source>
</evidence>
<accession>A0ABU8J8N4</accession>
<reference evidence="4 5" key="1">
    <citation type="journal article" date="2014" name="Int. J. Syst. Evol. Microbiol.">
        <title>Fulvimonas yonginensis sp. nov., isolated from greenhouse soil, and emended description of the genus Fulvimonas.</title>
        <authorList>
            <person name="Ahn J.H."/>
            <person name="Kim S.J."/>
            <person name="Weon H.Y."/>
            <person name="Hong S.B."/>
            <person name="Seok S.J."/>
            <person name="Kwon S.W."/>
        </authorList>
    </citation>
    <scope>NUCLEOTIDE SEQUENCE [LARGE SCALE GENOMIC DNA]</scope>
    <source>
        <strain evidence="4 5">KACC 16952</strain>
    </source>
</reference>
<evidence type="ECO:0000256" key="1">
    <source>
        <dbReference type="ARBA" id="ARBA00010873"/>
    </source>
</evidence>
<dbReference type="Pfam" id="PF03389">
    <property type="entry name" value="MobA_MobL"/>
    <property type="match status" value="1"/>
</dbReference>
<protein>
    <submittedName>
        <fullName evidence="4">MobA/MobL family protein</fullName>
    </submittedName>
</protein>
<name>A0ABU8J8N4_9GAMM</name>
<evidence type="ECO:0000259" key="3">
    <source>
        <dbReference type="Pfam" id="PF03389"/>
    </source>
</evidence>
<gene>
    <name evidence="4" type="ORF">WAT24_02600</name>
</gene>
<proteinExistence type="inferred from homology"/>
<feature type="domain" description="MobA/MobL protein" evidence="3">
    <location>
        <begin position="41"/>
        <end position="216"/>
    </location>
</feature>
<keyword evidence="5" id="KW-1185">Reference proteome</keyword>
<evidence type="ECO:0000313" key="5">
    <source>
        <dbReference type="Proteomes" id="UP001381174"/>
    </source>
</evidence>
<dbReference type="InterPro" id="IPR005053">
    <property type="entry name" value="MobA_MobL"/>
</dbReference>
<dbReference type="EMBL" id="JBBBNY010000001">
    <property type="protein sequence ID" value="MEI7035645.1"/>
    <property type="molecule type" value="Genomic_DNA"/>
</dbReference>
<keyword evidence="2" id="KW-0184">Conjugation</keyword>
<evidence type="ECO:0000256" key="2">
    <source>
        <dbReference type="ARBA" id="ARBA00022971"/>
    </source>
</evidence>
<dbReference type="Proteomes" id="UP001381174">
    <property type="component" value="Unassembled WGS sequence"/>
</dbReference>
<dbReference type="Gene3D" id="3.30.930.30">
    <property type="match status" value="1"/>
</dbReference>
<sequence>MASFHHRIKSGRKGSAKEHAAYIERLGRYSDREDLVYAGNGNMPDWTEGNPATFWKAADTYERANGAAYREHVIALPNELSLEQNCALAMRMARELVGNKPFQLAVHAPEGSLGGITNLHMHLMYSDRVPDGIGRPPERMFARYNSERPEDGGCRKDSGGRSPMVLRDQVISTRKKIADIQNQALEEHGLNARVDHRSLREQGLQRRPERHLGPARIKDMSDGEKALFATLRATGSAGGPPRSATLATS</sequence>